<name>A0A1Z8JJW9_PICKU</name>
<evidence type="ECO:0000256" key="1">
    <source>
        <dbReference type="SAM" id="MobiDB-lite"/>
    </source>
</evidence>
<accession>A0A1Z8JJW9</accession>
<proteinExistence type="predicted"/>
<feature type="compositionally biased region" description="Acidic residues" evidence="1">
    <location>
        <begin position="107"/>
        <end position="130"/>
    </location>
</feature>
<reference evidence="3 4" key="1">
    <citation type="submission" date="2017-05" db="EMBL/GenBank/DDBJ databases">
        <title>The Genome Sequence of Candida krusei Ckrusei653.</title>
        <authorList>
            <person name="Cuomo C."/>
            <person name="Forche A."/>
            <person name="Young S."/>
            <person name="Abouelleil A."/>
            <person name="Cao P."/>
            <person name="Chapman S."/>
            <person name="Cusick C."/>
            <person name="Shea T."/>
            <person name="Nusbaum C."/>
            <person name="Birren B."/>
        </authorList>
    </citation>
    <scope>NUCLEOTIDE SEQUENCE [LARGE SCALE GENOMIC DNA]</scope>
    <source>
        <strain evidence="3 4">Ckrusei653</strain>
    </source>
</reference>
<evidence type="ECO:0000313" key="3">
    <source>
        <dbReference type="EMBL" id="OUT20886.1"/>
    </source>
</evidence>
<keyword evidence="2" id="KW-0472">Membrane</keyword>
<comment type="caution">
    <text evidence="3">The sequence shown here is derived from an EMBL/GenBank/DDBJ whole genome shotgun (WGS) entry which is preliminary data.</text>
</comment>
<keyword evidence="2" id="KW-0812">Transmembrane</keyword>
<evidence type="ECO:0000256" key="2">
    <source>
        <dbReference type="SAM" id="Phobius"/>
    </source>
</evidence>
<feature type="transmembrane region" description="Helical" evidence="2">
    <location>
        <begin position="175"/>
        <end position="193"/>
    </location>
</feature>
<keyword evidence="2" id="KW-1133">Transmembrane helix</keyword>
<evidence type="ECO:0000313" key="4">
    <source>
        <dbReference type="Proteomes" id="UP000195871"/>
    </source>
</evidence>
<feature type="region of interest" description="Disordered" evidence="1">
    <location>
        <begin position="102"/>
        <end position="135"/>
    </location>
</feature>
<gene>
    <name evidence="3" type="ORF">CAS74_003882</name>
</gene>
<dbReference type="Proteomes" id="UP000195871">
    <property type="component" value="Unassembled WGS sequence"/>
</dbReference>
<dbReference type="VEuPathDB" id="FungiDB:C5L36_0B09510"/>
<dbReference type="EMBL" id="NHMM01000006">
    <property type="protein sequence ID" value="OUT20886.1"/>
    <property type="molecule type" value="Genomic_DNA"/>
</dbReference>
<organism evidence="3 4">
    <name type="scientific">Pichia kudriavzevii</name>
    <name type="common">Yeast</name>
    <name type="synonym">Issatchenkia orientalis</name>
    <dbReference type="NCBI Taxonomy" id="4909"/>
    <lineage>
        <taxon>Eukaryota</taxon>
        <taxon>Fungi</taxon>
        <taxon>Dikarya</taxon>
        <taxon>Ascomycota</taxon>
        <taxon>Saccharomycotina</taxon>
        <taxon>Pichiomycetes</taxon>
        <taxon>Pichiales</taxon>
        <taxon>Pichiaceae</taxon>
        <taxon>Pichia</taxon>
    </lineage>
</organism>
<dbReference type="AlphaFoldDB" id="A0A1Z8JJW9"/>
<protein>
    <submittedName>
        <fullName evidence="3">Uncharacterized protein</fullName>
    </submittedName>
</protein>
<sequence>MRDNSSRIDALNTLGCIQASDPSVSFDVYIGRSNDLVLVPNEPLRRGSRVSRHAFRCLCYYGYNIMFSMEDPSLYTKRLRLLGDLDGVLERSEDFPEVKFIMGEQNLEGDDDEDDDWDDYEEESQSETDDRDFSGNIRGFPMEPPTWSESDSGEEYERYTNIDYYRYAYQMESMLVSNMGILIGIPVTVWWSIMSKRSVLTLFKPDLLPGSEDGIEAFGGAWEVLANLEAIA</sequence>